<accession>A0A8H7VFS4</accession>
<name>A0A8H7VFS4_9FUNG</name>
<organism evidence="1 2">
    <name type="scientific">Circinella minor</name>
    <dbReference type="NCBI Taxonomy" id="1195481"/>
    <lineage>
        <taxon>Eukaryota</taxon>
        <taxon>Fungi</taxon>
        <taxon>Fungi incertae sedis</taxon>
        <taxon>Mucoromycota</taxon>
        <taxon>Mucoromycotina</taxon>
        <taxon>Mucoromycetes</taxon>
        <taxon>Mucorales</taxon>
        <taxon>Lichtheimiaceae</taxon>
        <taxon>Circinella</taxon>
    </lineage>
</organism>
<evidence type="ECO:0000313" key="1">
    <source>
        <dbReference type="EMBL" id="KAG2217252.1"/>
    </source>
</evidence>
<reference evidence="1 2" key="1">
    <citation type="submission" date="2020-12" db="EMBL/GenBank/DDBJ databases">
        <title>Metabolic potential, ecology and presence of endohyphal bacteria is reflected in genomic diversity of Mucoromycotina.</title>
        <authorList>
            <person name="Muszewska A."/>
            <person name="Okrasinska A."/>
            <person name="Steczkiewicz K."/>
            <person name="Drgas O."/>
            <person name="Orlowska M."/>
            <person name="Perlinska-Lenart U."/>
            <person name="Aleksandrzak-Piekarczyk T."/>
            <person name="Szatraj K."/>
            <person name="Zielenkiewicz U."/>
            <person name="Pilsyk S."/>
            <person name="Malc E."/>
            <person name="Mieczkowski P."/>
            <person name="Kruszewska J.S."/>
            <person name="Biernat P."/>
            <person name="Pawlowska J."/>
        </authorList>
    </citation>
    <scope>NUCLEOTIDE SEQUENCE [LARGE SCALE GENOMIC DNA]</scope>
    <source>
        <strain evidence="1 2">CBS 142.35</strain>
    </source>
</reference>
<dbReference type="AlphaFoldDB" id="A0A8H7VFS4"/>
<protein>
    <submittedName>
        <fullName evidence="1">Uncharacterized protein</fullName>
    </submittedName>
</protein>
<dbReference type="Proteomes" id="UP000646827">
    <property type="component" value="Unassembled WGS sequence"/>
</dbReference>
<evidence type="ECO:0000313" key="2">
    <source>
        <dbReference type="Proteomes" id="UP000646827"/>
    </source>
</evidence>
<dbReference type="EMBL" id="JAEPRB010000313">
    <property type="protein sequence ID" value="KAG2217252.1"/>
    <property type="molecule type" value="Genomic_DNA"/>
</dbReference>
<sequence>ERSKEFGQQQFLELERANNNKSQLEQKQKEPTHSRILKDVFHLMDILKISQKHGLSKVFKRAFRDTLFIIDDGDKELVSNILIKQGTTWNKKLAESPDWIFRRVRRVVPPPKVLYNAVKDLFETYGPLLCARTGRPLFDYDNWRQARNILTTIHLGHVSDPPGVPFYFSMGTDKDGLTLYRCSRGTNSLEGGIHQNLIRRFGSFGASVELMEAALADYRLRHNIDVGTANRYGRVHIGHYDPWITQHINDLEISLGLSVTYNEPLVHQQALQLVSSGEEFGISRLPSSAMKSFGIRESTLPEKNTIHMSTSLNIATLLMINRSTLQTKGAQYKFIAMRQKAAHAIVPVHTTEEEVLFNELLLKHFSEHKTKTIDYTEFTKIWSQNVDGITIFYKTLEHMRNYYHAWKEKDNIRQSIYNNKEEINKARDAIYSPIRKRSAPSPKQPTPTKHIRVEQSVQIPVPLASAISYPSSQLPPSLSEKAPIPISSAPSAPRIISQPVNIALRNNIHYNLVPLHIQSIHNNTGNHKNLYYWTW</sequence>
<dbReference type="OrthoDB" id="2279551at2759"/>
<proteinExistence type="predicted"/>
<comment type="caution">
    <text evidence="1">The sequence shown here is derived from an EMBL/GenBank/DDBJ whole genome shotgun (WGS) entry which is preliminary data.</text>
</comment>
<feature type="non-terminal residue" evidence="1">
    <location>
        <position position="1"/>
    </location>
</feature>
<keyword evidence="2" id="KW-1185">Reference proteome</keyword>
<gene>
    <name evidence="1" type="ORF">INT45_010260</name>
</gene>